<dbReference type="InParanoid" id="F4WDH1"/>
<evidence type="ECO:0000313" key="10">
    <source>
        <dbReference type="Proteomes" id="UP000007755"/>
    </source>
</evidence>
<dbReference type="AlphaFoldDB" id="F4WDH1"/>
<evidence type="ECO:0000256" key="3">
    <source>
        <dbReference type="ARBA" id="ARBA00011915"/>
    </source>
</evidence>
<reference evidence="9" key="1">
    <citation type="submission" date="2011-02" db="EMBL/GenBank/DDBJ databases">
        <title>The genome of the leaf-cutting ant Acromyrmex echinatior suggests key adaptations to social evolution and fungus farming.</title>
        <authorList>
            <person name="Nygaard S."/>
            <person name="Zhang G."/>
        </authorList>
    </citation>
    <scope>NUCLEOTIDE SEQUENCE</scope>
</reference>
<comment type="similarity">
    <text evidence="2">Belongs to the enoyl-CoA hydratase/isomerase family.</text>
</comment>
<dbReference type="Gene3D" id="3.90.226.10">
    <property type="entry name" value="2-enoyl-CoA Hydratase, Chain A, domain 1"/>
    <property type="match status" value="1"/>
</dbReference>
<dbReference type="Pfam" id="PF16113">
    <property type="entry name" value="ECH_2"/>
    <property type="match status" value="1"/>
</dbReference>
<dbReference type="STRING" id="103372.F4WDH1"/>
<accession>F4WDH1</accession>
<dbReference type="InterPro" id="IPR032259">
    <property type="entry name" value="HIBYL-CoA-H"/>
</dbReference>
<evidence type="ECO:0000256" key="5">
    <source>
        <dbReference type="ARBA" id="ARBA00022801"/>
    </source>
</evidence>
<evidence type="ECO:0000256" key="4">
    <source>
        <dbReference type="ARBA" id="ARBA00016714"/>
    </source>
</evidence>
<dbReference type="UniPathway" id="UPA00362"/>
<dbReference type="EC" id="3.1.2.4" evidence="3"/>
<dbReference type="SUPFAM" id="SSF52096">
    <property type="entry name" value="ClpP/crotonase"/>
    <property type="match status" value="1"/>
</dbReference>
<sequence>MSPSFLEITKRAIDEGKEKSLADYLKIEFRLACTALTRDDDFYEGVRALLIDKDRKPSWKPTSLPNITNEYLNKRFAILSVEKELQLCTSKQRN</sequence>
<dbReference type="eggNOG" id="KOG1684">
    <property type="taxonomic scope" value="Eukaryota"/>
</dbReference>
<gene>
    <name evidence="9" type="ORF">G5I_03624</name>
</gene>
<evidence type="ECO:0000256" key="2">
    <source>
        <dbReference type="ARBA" id="ARBA00005254"/>
    </source>
</evidence>
<dbReference type="OrthoDB" id="1737613at2759"/>
<keyword evidence="10" id="KW-1185">Reference proteome</keyword>
<dbReference type="PANTHER" id="PTHR43176:SF3">
    <property type="entry name" value="3-HYDROXYISOBUTYRYL-COA HYDROLASE, MITOCHONDRIAL"/>
    <property type="match status" value="1"/>
</dbReference>
<evidence type="ECO:0000313" key="9">
    <source>
        <dbReference type="EMBL" id="EGI67751.1"/>
    </source>
</evidence>
<dbReference type="InterPro" id="IPR029045">
    <property type="entry name" value="ClpP/crotonase-like_dom_sf"/>
</dbReference>
<evidence type="ECO:0000256" key="7">
    <source>
        <dbReference type="ARBA" id="ARBA00031181"/>
    </source>
</evidence>
<dbReference type="GO" id="GO:0003860">
    <property type="term" value="F:3-hydroxyisobutyryl-CoA hydrolase activity"/>
    <property type="evidence" value="ECO:0007669"/>
    <property type="project" value="UniProtKB-EC"/>
</dbReference>
<comment type="function">
    <text evidence="6">Hydrolyzes 3-hydroxyisobutyryl-CoA (HIBYL-CoA), a saline catabolite. Has high activity toward isobutyryl-CoA. Could be an isobutyryl-CoA dehydrogenase that functions in valine catabolism. Also hydrolyzes 3-hydroxypropanoyl-CoA.</text>
</comment>
<dbReference type="Proteomes" id="UP000007755">
    <property type="component" value="Unassembled WGS sequence"/>
</dbReference>
<dbReference type="GO" id="GO:0005739">
    <property type="term" value="C:mitochondrion"/>
    <property type="evidence" value="ECO:0007669"/>
    <property type="project" value="TreeGrafter"/>
</dbReference>
<dbReference type="GO" id="GO:0006574">
    <property type="term" value="P:L-valine catabolic process"/>
    <property type="evidence" value="ECO:0007669"/>
    <property type="project" value="UniProtKB-UniPathway"/>
</dbReference>
<organism evidence="10">
    <name type="scientific">Acromyrmex echinatior</name>
    <name type="common">Panamanian leafcutter ant</name>
    <name type="synonym">Acromyrmex octospinosus echinatior</name>
    <dbReference type="NCBI Taxonomy" id="103372"/>
    <lineage>
        <taxon>Eukaryota</taxon>
        <taxon>Metazoa</taxon>
        <taxon>Ecdysozoa</taxon>
        <taxon>Arthropoda</taxon>
        <taxon>Hexapoda</taxon>
        <taxon>Insecta</taxon>
        <taxon>Pterygota</taxon>
        <taxon>Neoptera</taxon>
        <taxon>Endopterygota</taxon>
        <taxon>Hymenoptera</taxon>
        <taxon>Apocrita</taxon>
        <taxon>Aculeata</taxon>
        <taxon>Formicoidea</taxon>
        <taxon>Formicidae</taxon>
        <taxon>Myrmicinae</taxon>
        <taxon>Acromyrmex</taxon>
    </lineage>
</organism>
<evidence type="ECO:0000259" key="8">
    <source>
        <dbReference type="Pfam" id="PF16113"/>
    </source>
</evidence>
<protein>
    <recommendedName>
        <fullName evidence="4">3-hydroxyisobutyryl-CoA hydrolase, mitochondrial</fullName>
        <ecNumber evidence="3">3.1.2.4</ecNumber>
    </recommendedName>
    <alternativeName>
        <fullName evidence="7">3-hydroxyisobutyryl-coenzyme A hydrolase</fullName>
    </alternativeName>
</protein>
<proteinExistence type="inferred from homology"/>
<dbReference type="PANTHER" id="PTHR43176">
    <property type="entry name" value="3-HYDROXYISOBUTYRYL-COA HYDROLASE-RELATED"/>
    <property type="match status" value="1"/>
</dbReference>
<evidence type="ECO:0000256" key="1">
    <source>
        <dbReference type="ARBA" id="ARBA00001709"/>
    </source>
</evidence>
<evidence type="ECO:0000256" key="6">
    <source>
        <dbReference type="ARBA" id="ARBA00024871"/>
    </source>
</evidence>
<comment type="catalytic activity">
    <reaction evidence="1">
        <text>3-hydroxy-2-methylpropanoyl-CoA + H2O = 3-hydroxy-2-methylpropanoate + CoA + H(+)</text>
        <dbReference type="Rhea" id="RHEA:20888"/>
        <dbReference type="ChEBI" id="CHEBI:11805"/>
        <dbReference type="ChEBI" id="CHEBI:15377"/>
        <dbReference type="ChEBI" id="CHEBI:15378"/>
        <dbReference type="ChEBI" id="CHEBI:57287"/>
        <dbReference type="ChEBI" id="CHEBI:57340"/>
        <dbReference type="EC" id="3.1.2.4"/>
    </reaction>
</comment>
<keyword evidence="5 9" id="KW-0378">Hydrolase</keyword>
<feature type="domain" description="Enoyl-CoA hydratase/isomerase" evidence="8">
    <location>
        <begin position="1"/>
        <end position="76"/>
    </location>
</feature>
<name>F4WDH1_ACREC</name>
<dbReference type="EMBL" id="GL888087">
    <property type="protein sequence ID" value="EGI67751.1"/>
    <property type="molecule type" value="Genomic_DNA"/>
</dbReference>
<dbReference type="InterPro" id="IPR045004">
    <property type="entry name" value="ECH_dom"/>
</dbReference>